<dbReference type="HOGENOM" id="CLU_007524_0_2_9"/>
<dbReference type="GO" id="GO:0009338">
    <property type="term" value="C:exodeoxyribonuclease V complex"/>
    <property type="evidence" value="ECO:0007669"/>
    <property type="project" value="TreeGrafter"/>
</dbReference>
<dbReference type="GO" id="GO:0006310">
    <property type="term" value="P:DNA recombination"/>
    <property type="evidence" value="ECO:0007669"/>
    <property type="project" value="InterPro"/>
</dbReference>
<keyword evidence="3" id="KW-0238">DNA-binding</keyword>
<dbReference type="Pfam" id="PF18335">
    <property type="entry name" value="SH3_13"/>
    <property type="match status" value="1"/>
</dbReference>
<dbReference type="Gene3D" id="1.10.10.2220">
    <property type="match status" value="1"/>
</dbReference>
<dbReference type="Pfam" id="PF13245">
    <property type="entry name" value="AAA_19"/>
    <property type="match status" value="1"/>
</dbReference>
<dbReference type="GO" id="GO:0005524">
    <property type="term" value="F:ATP binding"/>
    <property type="evidence" value="ECO:0007669"/>
    <property type="project" value="UniProtKB-UniRule"/>
</dbReference>
<evidence type="ECO:0000256" key="2">
    <source>
        <dbReference type="ARBA" id="ARBA00022840"/>
    </source>
</evidence>
<feature type="domain" description="AAA+ ATPase" evidence="4">
    <location>
        <begin position="332"/>
        <end position="484"/>
    </location>
</feature>
<dbReference type="InterPro" id="IPR027785">
    <property type="entry name" value="UvrD-like_helicase_C"/>
</dbReference>
<sequence>MEKIKGMITDIVFQNEDNGYTVAQMRTSDDEITIVGCLPTLKIGETIEAGGTWKSHETYGMQFQAESFMPAVPSSVDGILAYLSSGAVKGIGAKMAKRIVDCFGVETMMVLQQSPEKLTKVEGIGKKKAAEIAKAFSEDRCMRNLMMELLPYGIGTQHCLKIYKRYGDSAMERVRQNPYALSGEISGIGFKTADKIGISLGIDMRSSSRIRQGIMHTLRESASSGHTYLPRTEAAAKAASLLEIEKEGVDEQIYEMALDELIHVENAQSGERVYMYPYYIAENGSCSMLIDLASAQLELPEEDLEQRLDSVEAEAGISLASRQKEAVLKVFERGVTVITGGPGTGKTTTINSLIKLLEGLELKVKLAAPTGRAAKRMSETTGKEAATIHRLLEMAYSEDEEVMLFLKGEDDQLECDALIVDEASMIDIMLMYNLLKAVKKGTRLVLVGDVDQLPPVGAGNVLSDIITSGAVGVVRLDEIFRQARESMIVVNAHMINKGEMPLLNQKDKDFFFIGRQGPIATAEEVVSLVAKRLPEYYNLDPVRDIQVISAMRKGEAGVTRLNELLQSSLNPASAHKVEEKLGRRIFRVGDKVMQTRNNYEKKWESEDGTQKGQGVFNGDIGYVFHVDKSDKALFIVFDDIKVARYDFSELDEIDHSFCTTVHKSQGSEFEAVVMPLSWAPPMLLTRNLLYTGITRAKRLVVLVGERRFLEAMVKNVRNESRYCALGEKLMRFIEEGILGED</sequence>
<dbReference type="Pfam" id="PF13538">
    <property type="entry name" value="UvrD_C_2"/>
    <property type="match status" value="1"/>
</dbReference>
<dbReference type="GO" id="GO:0016887">
    <property type="term" value="F:ATP hydrolysis activity"/>
    <property type="evidence" value="ECO:0007669"/>
    <property type="project" value="RHEA"/>
</dbReference>
<proteinExistence type="inferred from homology"/>
<feature type="binding site" evidence="3">
    <location>
        <begin position="343"/>
        <end position="347"/>
    </location>
    <ligand>
        <name>ATP</name>
        <dbReference type="ChEBI" id="CHEBI:30616"/>
    </ligand>
</feature>
<dbReference type="EC" id="5.6.2.3" evidence="3"/>
<dbReference type="NCBIfam" id="TIGR01448">
    <property type="entry name" value="recD_rel"/>
    <property type="match status" value="1"/>
</dbReference>
<dbReference type="KEGG" id="eac:EAL2_c03110"/>
<comment type="similarity">
    <text evidence="3">Belongs to the RecD family. RecD2 subfamily.</text>
</comment>
<keyword evidence="6" id="KW-1185">Reference proteome</keyword>
<dbReference type="CDD" id="cd18809">
    <property type="entry name" value="SF1_C_RecD"/>
    <property type="match status" value="1"/>
</dbReference>
<keyword evidence="3" id="KW-0347">Helicase</keyword>
<keyword evidence="3" id="KW-0378">Hydrolase</keyword>
<accession>W8T1J2</accession>
<dbReference type="InterPro" id="IPR027417">
    <property type="entry name" value="P-loop_NTPase"/>
</dbReference>
<keyword evidence="1 3" id="KW-0547">Nucleotide-binding</keyword>
<protein>
    <recommendedName>
        <fullName evidence="3">ATP-dependent RecD2 DNA helicase</fullName>
        <ecNumber evidence="3">5.6.2.3</ecNumber>
    </recommendedName>
    <alternativeName>
        <fullName evidence="3">DNA 5'-3' helicase subunit RecD2</fullName>
    </alternativeName>
</protein>
<dbReference type="EMBL" id="CP007452">
    <property type="protein sequence ID" value="AHM55614.1"/>
    <property type="molecule type" value="Genomic_DNA"/>
</dbReference>
<dbReference type="CDD" id="cd17933">
    <property type="entry name" value="DEXSc_RecD-like"/>
    <property type="match status" value="1"/>
</dbReference>
<dbReference type="eggNOG" id="COG0507">
    <property type="taxonomic scope" value="Bacteria"/>
</dbReference>
<dbReference type="Pfam" id="PF14490">
    <property type="entry name" value="HHH_RecD2"/>
    <property type="match status" value="1"/>
</dbReference>
<evidence type="ECO:0000313" key="6">
    <source>
        <dbReference type="Proteomes" id="UP000019591"/>
    </source>
</evidence>
<dbReference type="InterPro" id="IPR055446">
    <property type="entry name" value="RecD2_N_OB"/>
</dbReference>
<name>W8T1J2_PEPAC</name>
<dbReference type="Gene3D" id="1.10.150.20">
    <property type="entry name" value="5' to 3' exonuclease, C-terminal subdomain"/>
    <property type="match status" value="1"/>
</dbReference>
<comment type="catalytic activity">
    <reaction evidence="3">
        <text>ATP + H2O = ADP + phosphate + H(+)</text>
        <dbReference type="Rhea" id="RHEA:13065"/>
        <dbReference type="ChEBI" id="CHEBI:15377"/>
        <dbReference type="ChEBI" id="CHEBI:15378"/>
        <dbReference type="ChEBI" id="CHEBI:30616"/>
        <dbReference type="ChEBI" id="CHEBI:43474"/>
        <dbReference type="ChEBI" id="CHEBI:456216"/>
        <dbReference type="EC" id="5.6.2.3"/>
    </reaction>
</comment>
<evidence type="ECO:0000256" key="3">
    <source>
        <dbReference type="HAMAP-Rule" id="MF_01488"/>
    </source>
</evidence>
<dbReference type="PANTHER" id="PTHR43788">
    <property type="entry name" value="DNA2/NAM7 HELICASE FAMILY MEMBER"/>
    <property type="match status" value="1"/>
</dbReference>
<dbReference type="Gene3D" id="3.40.50.300">
    <property type="entry name" value="P-loop containing nucleotide triphosphate hydrolases"/>
    <property type="match status" value="2"/>
</dbReference>
<reference evidence="5 6" key="1">
    <citation type="journal article" date="2014" name="Genome Announc.">
        <title>Complete Genome Sequence of Amino Acid-Utilizing Eubacterium acidaminophilum al-2 (DSM 3953).</title>
        <authorList>
            <person name="Poehlein A."/>
            <person name="Andreesen J.R."/>
            <person name="Daniel R."/>
        </authorList>
    </citation>
    <scope>NUCLEOTIDE SEQUENCE [LARGE SCALE GENOMIC DNA]</scope>
    <source>
        <strain evidence="5 6">DSM 3953</strain>
    </source>
</reference>
<dbReference type="PATRIC" id="fig|1286171.3.peg.251"/>
<dbReference type="Proteomes" id="UP000019591">
    <property type="component" value="Chromosome"/>
</dbReference>
<keyword evidence="2 3" id="KW-0067">ATP-binding</keyword>
<dbReference type="RefSeq" id="WP_025434656.1">
    <property type="nucleotide sequence ID" value="NZ_CP007452.1"/>
</dbReference>
<dbReference type="InterPro" id="IPR006345">
    <property type="entry name" value="RecD2"/>
</dbReference>
<dbReference type="InterPro" id="IPR041451">
    <property type="entry name" value="RecD2_SH13"/>
</dbReference>
<dbReference type="GO" id="GO:0003677">
    <property type="term" value="F:DNA binding"/>
    <property type="evidence" value="ECO:0007669"/>
    <property type="project" value="UniProtKB-UniRule"/>
</dbReference>
<dbReference type="OrthoDB" id="9803432at2"/>
<dbReference type="Pfam" id="PF23139">
    <property type="entry name" value="OB_YrrC"/>
    <property type="match status" value="1"/>
</dbReference>
<dbReference type="Pfam" id="PF14520">
    <property type="entry name" value="HHH_5"/>
    <property type="match status" value="1"/>
</dbReference>
<evidence type="ECO:0000259" key="4">
    <source>
        <dbReference type="SMART" id="SM00382"/>
    </source>
</evidence>
<dbReference type="AlphaFoldDB" id="W8T1J2"/>
<gene>
    <name evidence="5" type="primary">yrrC</name>
    <name evidence="3" type="synonym">recD2</name>
    <name evidence="5" type="ORF">EAL2_c03110</name>
</gene>
<dbReference type="InterPro" id="IPR003593">
    <property type="entry name" value="AAA+_ATPase"/>
</dbReference>
<comment type="function">
    <text evidence="3">DNA-dependent ATPase and ATP-dependent 5'-3' DNA helicase. Has no activity on blunt DNA or DNA with 3'-overhangs, requires at least 10 bases of 5'-ssDNA for helicase activity.</text>
</comment>
<organism evidence="5 6">
    <name type="scientific">Peptoclostridium acidaminophilum DSM 3953</name>
    <dbReference type="NCBI Taxonomy" id="1286171"/>
    <lineage>
        <taxon>Bacteria</taxon>
        <taxon>Bacillati</taxon>
        <taxon>Bacillota</taxon>
        <taxon>Clostridia</taxon>
        <taxon>Peptostreptococcales</taxon>
        <taxon>Peptoclostridiaceae</taxon>
        <taxon>Peptoclostridium</taxon>
    </lineage>
</organism>
<dbReference type="Gene3D" id="2.30.30.940">
    <property type="match status" value="1"/>
</dbReference>
<evidence type="ECO:0000313" key="5">
    <source>
        <dbReference type="EMBL" id="AHM55614.1"/>
    </source>
</evidence>
<dbReference type="SMART" id="SM00382">
    <property type="entry name" value="AAA"/>
    <property type="match status" value="1"/>
</dbReference>
<dbReference type="GO" id="GO:0017116">
    <property type="term" value="F:single-stranded DNA helicase activity"/>
    <property type="evidence" value="ECO:0007669"/>
    <property type="project" value="TreeGrafter"/>
</dbReference>
<evidence type="ECO:0000256" key="1">
    <source>
        <dbReference type="ARBA" id="ARBA00022741"/>
    </source>
</evidence>
<keyword evidence="3" id="KW-0413">Isomerase</keyword>
<dbReference type="InterPro" id="IPR029493">
    <property type="entry name" value="RecD2-like_HHH"/>
</dbReference>
<dbReference type="GO" id="GO:0043139">
    <property type="term" value="F:5'-3' DNA helicase activity"/>
    <property type="evidence" value="ECO:0007669"/>
    <property type="project" value="UniProtKB-UniRule"/>
</dbReference>
<dbReference type="STRING" id="1286171.EAL2_c03110"/>
<dbReference type="InterPro" id="IPR050534">
    <property type="entry name" value="Coronavir_polyprotein_1ab"/>
</dbReference>
<dbReference type="InterPro" id="IPR010994">
    <property type="entry name" value="RuvA_2-like"/>
</dbReference>
<dbReference type="SUPFAM" id="SSF47781">
    <property type="entry name" value="RuvA domain 2-like"/>
    <property type="match status" value="1"/>
</dbReference>
<dbReference type="HAMAP" id="MF_01488">
    <property type="entry name" value="RecD2"/>
    <property type="match status" value="1"/>
</dbReference>
<dbReference type="PANTHER" id="PTHR43788:SF6">
    <property type="entry name" value="DNA HELICASE B"/>
    <property type="match status" value="1"/>
</dbReference>
<dbReference type="SUPFAM" id="SSF52540">
    <property type="entry name" value="P-loop containing nucleoside triphosphate hydrolases"/>
    <property type="match status" value="1"/>
</dbReference>